<dbReference type="SMART" id="SM00563">
    <property type="entry name" value="PlsC"/>
    <property type="match status" value="1"/>
</dbReference>
<dbReference type="InterPro" id="IPR002123">
    <property type="entry name" value="Plipid/glycerol_acylTrfase"/>
</dbReference>
<dbReference type="GO" id="GO:0003841">
    <property type="term" value="F:1-acylglycerol-3-phosphate O-acyltransferase activity"/>
    <property type="evidence" value="ECO:0007669"/>
    <property type="project" value="UniProtKB-UniRule"/>
</dbReference>
<dbReference type="InterPro" id="IPR004552">
    <property type="entry name" value="AGP_acyltrans"/>
</dbReference>
<protein>
    <recommendedName>
        <fullName evidence="4">1-acyl-sn-glycerol-3-phosphate acyltransferase</fullName>
        <ecNumber evidence="4">2.3.1.51</ecNumber>
    </recommendedName>
</protein>
<dbReference type="Proteomes" id="UP000295008">
    <property type="component" value="Unassembled WGS sequence"/>
</dbReference>
<keyword evidence="4" id="KW-1208">Phospholipid metabolism</keyword>
<comment type="domain">
    <text evidence="4">The HXXXXD motif is essential for acyltransferase activity and may constitute the binding site for the phosphate moiety of the glycerol-3-phosphate.</text>
</comment>
<evidence type="ECO:0000256" key="3">
    <source>
        <dbReference type="ARBA" id="ARBA00023315"/>
    </source>
</evidence>
<evidence type="ECO:0000256" key="4">
    <source>
        <dbReference type="RuleBase" id="RU361267"/>
    </source>
</evidence>
<evidence type="ECO:0000313" key="6">
    <source>
        <dbReference type="EMBL" id="TCL70965.1"/>
    </source>
</evidence>
<keyword evidence="4" id="KW-0443">Lipid metabolism</keyword>
<evidence type="ECO:0000256" key="1">
    <source>
        <dbReference type="ARBA" id="ARBA00008655"/>
    </source>
</evidence>
<dbReference type="CDD" id="cd07989">
    <property type="entry name" value="LPLAT_AGPAT-like"/>
    <property type="match status" value="1"/>
</dbReference>
<keyword evidence="4" id="KW-0444">Lipid biosynthesis</keyword>
<dbReference type="GO" id="GO:0016020">
    <property type="term" value="C:membrane"/>
    <property type="evidence" value="ECO:0007669"/>
    <property type="project" value="InterPro"/>
</dbReference>
<dbReference type="SUPFAM" id="SSF69593">
    <property type="entry name" value="Glycerol-3-phosphate (1)-acyltransferase"/>
    <property type="match status" value="1"/>
</dbReference>
<reference evidence="6 7" key="1">
    <citation type="submission" date="2019-03" db="EMBL/GenBank/DDBJ databases">
        <title>Genomic Encyclopedia of Type Strains, Phase IV (KMG-IV): sequencing the most valuable type-strain genomes for metagenomic binning, comparative biology and taxonomic classification.</title>
        <authorList>
            <person name="Goeker M."/>
        </authorList>
    </citation>
    <scope>NUCLEOTIDE SEQUENCE [LARGE SCALE GENOMIC DNA]</scope>
    <source>
        <strain evidence="6 7">LX-B</strain>
    </source>
</reference>
<keyword evidence="4" id="KW-0594">Phospholipid biosynthesis</keyword>
<proteinExistence type="inferred from homology"/>
<sequence>MLYLIFKTFFLYLLKILSRMEVIGAENIPTSGPVILVSNHISNWDPLVVGSASPRQVRFIAKEELFKIPVIKQLLKAWGAMPVKRGRGDREVIAKSLEVLREQNVLGIFIEGKRNKGNREQMLKPQPGAAMLALKSNAPVVPMLVTNTHHIYRLGKVRVYIGKALQFHPEPERDKKELYAETSQRIVGAIESLRQQSRA</sequence>
<accession>A0A4R1RWA7</accession>
<comment type="similarity">
    <text evidence="1 4">Belongs to the 1-acyl-sn-glycerol-3-phosphate acyltransferase family.</text>
</comment>
<feature type="domain" description="Phospholipid/glycerol acyltransferase" evidence="5">
    <location>
        <begin position="34"/>
        <end position="148"/>
    </location>
</feature>
<evidence type="ECO:0000256" key="2">
    <source>
        <dbReference type="ARBA" id="ARBA00022679"/>
    </source>
</evidence>
<name>A0A4R1RWA7_HYDET</name>
<dbReference type="AlphaFoldDB" id="A0A4R1RWA7"/>
<dbReference type="EC" id="2.3.1.51" evidence="4"/>
<keyword evidence="2 4" id="KW-0808">Transferase</keyword>
<comment type="caution">
    <text evidence="6">The sequence shown here is derived from an EMBL/GenBank/DDBJ whole genome shotgun (WGS) entry which is preliminary data.</text>
</comment>
<evidence type="ECO:0000259" key="5">
    <source>
        <dbReference type="SMART" id="SM00563"/>
    </source>
</evidence>
<dbReference type="GO" id="GO:0006654">
    <property type="term" value="P:phosphatidic acid biosynthetic process"/>
    <property type="evidence" value="ECO:0007669"/>
    <property type="project" value="TreeGrafter"/>
</dbReference>
<dbReference type="EMBL" id="SLUN01000008">
    <property type="protein sequence ID" value="TCL70965.1"/>
    <property type="molecule type" value="Genomic_DNA"/>
</dbReference>
<evidence type="ECO:0000313" key="7">
    <source>
        <dbReference type="Proteomes" id="UP000295008"/>
    </source>
</evidence>
<dbReference type="RefSeq" id="WP_165907900.1">
    <property type="nucleotide sequence ID" value="NZ_SLUN01000008.1"/>
</dbReference>
<dbReference type="PANTHER" id="PTHR10434:SF11">
    <property type="entry name" value="1-ACYL-SN-GLYCEROL-3-PHOSPHATE ACYLTRANSFERASE"/>
    <property type="match status" value="1"/>
</dbReference>
<organism evidence="6 7">
    <name type="scientific">Hydrogenispora ethanolica</name>
    <dbReference type="NCBI Taxonomy" id="1082276"/>
    <lineage>
        <taxon>Bacteria</taxon>
        <taxon>Bacillati</taxon>
        <taxon>Bacillota</taxon>
        <taxon>Hydrogenispora</taxon>
    </lineage>
</organism>
<dbReference type="Pfam" id="PF01553">
    <property type="entry name" value="Acyltransferase"/>
    <property type="match status" value="1"/>
</dbReference>
<keyword evidence="3 4" id="KW-0012">Acyltransferase</keyword>
<dbReference type="PANTHER" id="PTHR10434">
    <property type="entry name" value="1-ACYL-SN-GLYCEROL-3-PHOSPHATE ACYLTRANSFERASE"/>
    <property type="match status" value="1"/>
</dbReference>
<dbReference type="NCBIfam" id="TIGR00530">
    <property type="entry name" value="AGP_acyltrn"/>
    <property type="match status" value="1"/>
</dbReference>
<gene>
    <name evidence="6" type="ORF">EDC14_1008112</name>
</gene>
<comment type="catalytic activity">
    <reaction evidence="4">
        <text>a 1-acyl-sn-glycero-3-phosphate + an acyl-CoA = a 1,2-diacyl-sn-glycero-3-phosphate + CoA</text>
        <dbReference type="Rhea" id="RHEA:19709"/>
        <dbReference type="ChEBI" id="CHEBI:57287"/>
        <dbReference type="ChEBI" id="CHEBI:57970"/>
        <dbReference type="ChEBI" id="CHEBI:58342"/>
        <dbReference type="ChEBI" id="CHEBI:58608"/>
        <dbReference type="EC" id="2.3.1.51"/>
    </reaction>
</comment>
<keyword evidence="7" id="KW-1185">Reference proteome</keyword>